<evidence type="ECO:0000256" key="1">
    <source>
        <dbReference type="SAM" id="MobiDB-lite"/>
    </source>
</evidence>
<dbReference type="SUPFAM" id="SSF56059">
    <property type="entry name" value="Glutathione synthetase ATP-binding domain-like"/>
    <property type="match status" value="1"/>
</dbReference>
<comment type="caution">
    <text evidence="4">The sequence shown here is derived from an EMBL/GenBank/DDBJ whole genome shotgun (WGS) entry which is preliminary data.</text>
</comment>
<dbReference type="Proteomes" id="UP000290624">
    <property type="component" value="Unassembled WGS sequence"/>
</dbReference>
<feature type="domain" description="DUF403" evidence="2">
    <location>
        <begin position="505"/>
        <end position="819"/>
    </location>
</feature>
<evidence type="ECO:0000259" key="2">
    <source>
        <dbReference type="Pfam" id="PF04168"/>
    </source>
</evidence>
<dbReference type="PANTHER" id="PTHR34595:SF2">
    <property type="entry name" value="BLR2978 PROTEIN"/>
    <property type="match status" value="1"/>
</dbReference>
<feature type="region of interest" description="Disordered" evidence="1">
    <location>
        <begin position="1"/>
        <end position="31"/>
    </location>
</feature>
<keyword evidence="5" id="KW-1185">Reference proteome</keyword>
<evidence type="ECO:0000313" key="4">
    <source>
        <dbReference type="EMBL" id="RXW32773.1"/>
    </source>
</evidence>
<protein>
    <submittedName>
        <fullName evidence="4">Uncharacterized protein</fullName>
    </submittedName>
</protein>
<dbReference type="Pfam" id="PF04168">
    <property type="entry name" value="Alpha-E"/>
    <property type="match status" value="1"/>
</dbReference>
<evidence type="ECO:0000259" key="3">
    <source>
        <dbReference type="Pfam" id="PF14403"/>
    </source>
</evidence>
<reference evidence="4 5" key="1">
    <citation type="submission" date="2018-01" db="EMBL/GenBank/DDBJ databases">
        <title>Lactibacter flavus gen. nov., sp. nov., a novel bacterium of the family Propionibacteriaceae isolated from raw milk and dairy products.</title>
        <authorList>
            <person name="Wenning M."/>
            <person name="Breitenwieser F."/>
            <person name="Huptas C."/>
            <person name="von Neubeck M."/>
            <person name="Busse H.-J."/>
            <person name="Scherer S."/>
        </authorList>
    </citation>
    <scope>NUCLEOTIDE SEQUENCE [LARGE SCALE GENOMIC DNA]</scope>
    <source>
        <strain evidence="4 5">VG341</strain>
    </source>
</reference>
<dbReference type="Pfam" id="PF14403">
    <property type="entry name" value="CP_ATPgrasp_2"/>
    <property type="match status" value="1"/>
</dbReference>
<name>A0A4Q2EI53_9ACTN</name>
<dbReference type="InterPro" id="IPR025841">
    <property type="entry name" value="CP_ATPgrasp_2"/>
</dbReference>
<sequence length="834" mass="88959">MVKKATGGSFPPCFDPVPPERDPLGSGPMNATPAVPGLTPAVLAQRTTAVAAMVEGDGIVAGADAEGRPQPLRVDPGPLVIDAQEWAGLERALAQRATLLDAVLADLYGPRELVKRGLIPPQIIVGHPGFFAAASGIPTRGALLTTAADLGKDADGQWRVLADRTQRPLGAGYAMAIRRVIARALAPVHRATPLRRLRGYFDALRSGLLELGSSASEAPRVVMLRAADEDESAFDEMFAATLLGFPVVVSDDVALRDGRLWLTTTGRDEPIDILVRRVDARSADPLDLVAGSGAGIPGLVEATRRGNVTVVNPVGSGVLENPALGAFLPAIARALLDEDLLLPSARTWWCGEETGRRHAAAHLDDIVVAPLASLPGQGRVFTADLTRDERAALWERVESEPWAWSAQEVLPPWQVDLVGAAPGSNRAGLLRTFTLAGASGSTVMPGGLARFAAQEGARRVPALAEAIAKDVWVLDEDAERPDVPQGHRDRDRIEVPAATVGPVPLPPRAAEDLYWFGRYVERAESTARLLLVADDLVEDHLTRPGTIGHAAMTTMLGAIDAVTSVQRYRGRATAADTAAFPSGEDPVGHLRRLVFEAGRRGSVRFSAARANQAASRVRELLSLDAWLVLSRLQRTLIPTQPNEEDLQGVLAAVIEACLALSGMSAEGLVRDASWAFHDAGRRVERAQETVRVLRRTLPAASTPGAALVREATLRARESLLSYRRRRAEGGRGRSPLAVALELLLLDETNPRSVAYQLDRLQDDLRHAPSPDPAAVLRVPTLALAGADAVALALDPEALDVFLADLEAQLRAVSGSVEAACFPHRAPAHSFEERR</sequence>
<dbReference type="InterPro" id="IPR007296">
    <property type="entry name" value="DUF403"/>
</dbReference>
<proteinExistence type="predicted"/>
<dbReference type="PANTHER" id="PTHR34595">
    <property type="entry name" value="BLR5612 PROTEIN"/>
    <property type="match status" value="1"/>
</dbReference>
<organism evidence="4 5">
    <name type="scientific">Propioniciclava flava</name>
    <dbReference type="NCBI Taxonomy" id="2072026"/>
    <lineage>
        <taxon>Bacteria</taxon>
        <taxon>Bacillati</taxon>
        <taxon>Actinomycetota</taxon>
        <taxon>Actinomycetes</taxon>
        <taxon>Propionibacteriales</taxon>
        <taxon>Propionibacteriaceae</taxon>
        <taxon>Propioniciclava</taxon>
    </lineage>
</organism>
<dbReference type="EMBL" id="PPCV01000003">
    <property type="protein sequence ID" value="RXW32773.1"/>
    <property type="molecule type" value="Genomic_DNA"/>
</dbReference>
<dbReference type="Gene3D" id="3.30.1490.270">
    <property type="match status" value="1"/>
</dbReference>
<feature type="domain" description="Circularly permuted ATP-grasp type 2" evidence="3">
    <location>
        <begin position="78"/>
        <end position="452"/>
    </location>
</feature>
<dbReference type="InterPro" id="IPR051680">
    <property type="entry name" value="ATP-dep_Glu-Cys_Ligase-2"/>
</dbReference>
<dbReference type="OrthoDB" id="9803842at2"/>
<evidence type="ECO:0000313" key="5">
    <source>
        <dbReference type="Proteomes" id="UP000290624"/>
    </source>
</evidence>
<accession>A0A4Q2EI53</accession>
<gene>
    <name evidence="4" type="ORF">C1706_06440</name>
</gene>
<dbReference type="Gene3D" id="3.40.50.11290">
    <property type="match status" value="1"/>
</dbReference>
<dbReference type="AlphaFoldDB" id="A0A4Q2EI53"/>